<feature type="domain" description="Peptidase M56" evidence="2">
    <location>
        <begin position="8"/>
        <end position="276"/>
    </location>
</feature>
<name>S0FL40_RUMCE</name>
<evidence type="ECO:0000313" key="4">
    <source>
        <dbReference type="Proteomes" id="UP000014155"/>
    </source>
</evidence>
<keyword evidence="1" id="KW-0472">Membrane</keyword>
<dbReference type="EMBL" id="AORV01000025">
    <property type="protein sequence ID" value="EMS72910.1"/>
    <property type="molecule type" value="Genomic_DNA"/>
</dbReference>
<feature type="transmembrane region" description="Helical" evidence="1">
    <location>
        <begin position="283"/>
        <end position="303"/>
    </location>
</feature>
<dbReference type="PANTHER" id="PTHR34978:SF3">
    <property type="entry name" value="SLR0241 PROTEIN"/>
    <property type="match status" value="1"/>
</dbReference>
<feature type="transmembrane region" description="Helical" evidence="1">
    <location>
        <begin position="38"/>
        <end position="60"/>
    </location>
</feature>
<accession>S0FL40</accession>
<organism evidence="3 4">
    <name type="scientific">Ruminiclostridium cellobioparum subsp. termitidis CT1112</name>
    <dbReference type="NCBI Taxonomy" id="1195236"/>
    <lineage>
        <taxon>Bacteria</taxon>
        <taxon>Bacillati</taxon>
        <taxon>Bacillota</taxon>
        <taxon>Clostridia</taxon>
        <taxon>Eubacteriales</taxon>
        <taxon>Oscillospiraceae</taxon>
        <taxon>Ruminiclostridium</taxon>
    </lineage>
</organism>
<reference evidence="3 4" key="1">
    <citation type="journal article" date="2013" name="Genome Announc.">
        <title>Draft Genome Sequence of the Cellulolytic, Mesophilic, Anaerobic Bacterium Clostridium termitidis Strain CT1112 (DSM 5398).</title>
        <authorList>
            <person name="Lal S."/>
            <person name="Ramachandran U."/>
            <person name="Zhang X."/>
            <person name="Munir R."/>
            <person name="Sparling R."/>
            <person name="Levin D.B."/>
        </authorList>
    </citation>
    <scope>NUCLEOTIDE SEQUENCE [LARGE SCALE GENOMIC DNA]</scope>
    <source>
        <strain evidence="3 4">CT1112</strain>
    </source>
</reference>
<dbReference type="Proteomes" id="UP000014155">
    <property type="component" value="Unassembled WGS sequence"/>
</dbReference>
<dbReference type="InterPro" id="IPR008756">
    <property type="entry name" value="Peptidase_M56"/>
</dbReference>
<proteinExistence type="predicted"/>
<gene>
    <name evidence="3" type="ORF">CTER_1076</name>
</gene>
<dbReference type="STRING" id="1195236.CTER_1076"/>
<dbReference type="RefSeq" id="WP_004624644.1">
    <property type="nucleotide sequence ID" value="NZ_AORV01000025.1"/>
</dbReference>
<evidence type="ECO:0000256" key="1">
    <source>
        <dbReference type="SAM" id="Phobius"/>
    </source>
</evidence>
<keyword evidence="1" id="KW-1133">Transmembrane helix</keyword>
<protein>
    <submittedName>
        <fullName evidence="3">Peptidase M56 family protein</fullName>
    </submittedName>
</protein>
<feature type="transmembrane region" description="Helical" evidence="1">
    <location>
        <begin position="6"/>
        <end position="26"/>
    </location>
</feature>
<dbReference type="PANTHER" id="PTHR34978">
    <property type="entry name" value="POSSIBLE SENSOR-TRANSDUCER PROTEIN BLAR"/>
    <property type="match status" value="1"/>
</dbReference>
<evidence type="ECO:0000259" key="2">
    <source>
        <dbReference type="Pfam" id="PF05569"/>
    </source>
</evidence>
<dbReference type="eggNOG" id="COG4219">
    <property type="taxonomic scope" value="Bacteria"/>
</dbReference>
<sequence>MLNTVFYSVLNMSITASVIGLLIIMLRKLKLIPGAGIYYLWSLVLLRLLIPFSVSSRVSLLNFAGSFVKRVVTVPGTEEQAISLSMTNTIGAAGSYFPVTYKTKLLESIFGTAAFIWIAGAVLAISAAAVICFMADKRFRTAIPVSGNIFTGRMVDSPLVHGFLRQRILIPEQYLEKSGLKFILLHENVHIKRHDNLVRLIAVTAACLHWFNPLAWVFLRLFIDDMELSCDISAVRGLTGPERKAYAGTLLGVGTGQDYLIQAAFGKTNVRDRVINILNYKKISVFALAVTVIFLAAASIILLTNPAR</sequence>
<dbReference type="PATRIC" id="fig|1195236.3.peg.1370"/>
<feature type="transmembrane region" description="Helical" evidence="1">
    <location>
        <begin position="109"/>
        <end position="133"/>
    </location>
</feature>
<dbReference type="InterPro" id="IPR052173">
    <property type="entry name" value="Beta-lactam_resp_regulator"/>
</dbReference>
<feature type="transmembrane region" description="Helical" evidence="1">
    <location>
        <begin position="197"/>
        <end position="219"/>
    </location>
</feature>
<dbReference type="AlphaFoldDB" id="S0FL40"/>
<dbReference type="Pfam" id="PF05569">
    <property type="entry name" value="Peptidase_M56"/>
    <property type="match status" value="1"/>
</dbReference>
<keyword evidence="4" id="KW-1185">Reference proteome</keyword>
<dbReference type="CDD" id="cd07341">
    <property type="entry name" value="M56_BlaR1_MecR1_like"/>
    <property type="match status" value="1"/>
</dbReference>
<keyword evidence="1" id="KW-0812">Transmembrane</keyword>
<evidence type="ECO:0000313" key="3">
    <source>
        <dbReference type="EMBL" id="EMS72910.1"/>
    </source>
</evidence>
<comment type="caution">
    <text evidence="3">The sequence shown here is derived from an EMBL/GenBank/DDBJ whole genome shotgun (WGS) entry which is preliminary data.</text>
</comment>